<feature type="non-terminal residue" evidence="1">
    <location>
        <position position="50"/>
    </location>
</feature>
<protein>
    <submittedName>
        <fullName evidence="1">Uncharacterized protein</fullName>
    </submittedName>
</protein>
<dbReference type="EMBL" id="UINC01164547">
    <property type="protein sequence ID" value="SVD65461.1"/>
    <property type="molecule type" value="Genomic_DNA"/>
</dbReference>
<evidence type="ECO:0000313" key="1">
    <source>
        <dbReference type="EMBL" id="SVD65461.1"/>
    </source>
</evidence>
<reference evidence="1" key="1">
    <citation type="submission" date="2018-05" db="EMBL/GenBank/DDBJ databases">
        <authorList>
            <person name="Lanie J.A."/>
            <person name="Ng W.-L."/>
            <person name="Kazmierczak K.M."/>
            <person name="Andrzejewski T.M."/>
            <person name="Davidsen T.M."/>
            <person name="Wayne K.J."/>
            <person name="Tettelin H."/>
            <person name="Glass J.I."/>
            <person name="Rusch D."/>
            <person name="Podicherti R."/>
            <person name="Tsui H.-C.T."/>
            <person name="Winkler M.E."/>
        </authorList>
    </citation>
    <scope>NUCLEOTIDE SEQUENCE</scope>
</reference>
<organism evidence="1">
    <name type="scientific">marine metagenome</name>
    <dbReference type="NCBI Taxonomy" id="408172"/>
    <lineage>
        <taxon>unclassified sequences</taxon>
        <taxon>metagenomes</taxon>
        <taxon>ecological metagenomes</taxon>
    </lineage>
</organism>
<gene>
    <name evidence="1" type="ORF">METZ01_LOCUS418315</name>
</gene>
<name>A0A382X5C6_9ZZZZ</name>
<proteinExistence type="predicted"/>
<sequence length="50" mass="5706">MEKQKMDGYDPIQLTETTEKVVIRGNKRKYARLARPLRFYGGTTSATEVG</sequence>
<dbReference type="AlphaFoldDB" id="A0A382X5C6"/>
<accession>A0A382X5C6</accession>